<dbReference type="SUPFAM" id="SSF57567">
    <property type="entry name" value="Serine protease inhibitors"/>
    <property type="match status" value="22"/>
</dbReference>
<feature type="disulfide bond" evidence="4">
    <location>
        <begin position="6707"/>
        <end position="6716"/>
    </location>
</feature>
<feature type="compositionally biased region" description="Pro residues" evidence="5">
    <location>
        <begin position="36"/>
        <end position="46"/>
    </location>
</feature>
<dbReference type="InterPro" id="IPR014853">
    <property type="entry name" value="VWF/SSPO/ZAN-like_Cys-rich_dom"/>
</dbReference>
<dbReference type="InterPro" id="IPR036084">
    <property type="entry name" value="Ser_inhib-like_sf"/>
</dbReference>
<dbReference type="SMART" id="SM00215">
    <property type="entry name" value="VWC_out"/>
    <property type="match status" value="21"/>
</dbReference>
<dbReference type="Pfam" id="PF12714">
    <property type="entry name" value="TILa"/>
    <property type="match status" value="11"/>
</dbReference>
<feature type="domain" description="VWFD" evidence="9">
    <location>
        <begin position="2628"/>
        <end position="2802"/>
    </location>
</feature>
<evidence type="ECO:0000256" key="2">
    <source>
        <dbReference type="ARBA" id="ARBA00023157"/>
    </source>
</evidence>
<dbReference type="InterPro" id="IPR001007">
    <property type="entry name" value="VWF_dom"/>
</dbReference>
<evidence type="ECO:0000256" key="3">
    <source>
        <dbReference type="ARBA" id="ARBA00023180"/>
    </source>
</evidence>
<dbReference type="PANTHER" id="PTHR11339">
    <property type="entry name" value="EXTRACELLULAR MATRIX GLYCOPROTEIN RELATED"/>
    <property type="match status" value="1"/>
</dbReference>
<dbReference type="Gene3D" id="2.10.25.10">
    <property type="entry name" value="Laminin"/>
    <property type="match status" value="22"/>
</dbReference>
<name>A0A8U0PVP9_SALNM</name>
<feature type="transmembrane region" description="Helical" evidence="6">
    <location>
        <begin position="6732"/>
        <end position="6754"/>
    </location>
</feature>
<dbReference type="SUPFAM" id="SSF49899">
    <property type="entry name" value="Concanavalin A-like lectins/glucanases"/>
    <property type="match status" value="2"/>
</dbReference>
<evidence type="ECO:0000259" key="9">
    <source>
        <dbReference type="PROSITE" id="PS51233"/>
    </source>
</evidence>
<keyword evidence="3" id="KW-0325">Glycoprotein</keyword>
<dbReference type="CDD" id="cd19941">
    <property type="entry name" value="TIL"/>
    <property type="match status" value="22"/>
</dbReference>
<dbReference type="InterPro" id="IPR000998">
    <property type="entry name" value="MAM_dom"/>
</dbReference>
<feature type="domain" description="EGF-like" evidence="7">
    <location>
        <begin position="6680"/>
        <end position="6717"/>
    </location>
</feature>
<feature type="domain" description="VWFD" evidence="9">
    <location>
        <begin position="3657"/>
        <end position="3831"/>
    </location>
</feature>
<dbReference type="InterPro" id="IPR050780">
    <property type="entry name" value="Mucin_vWF_Thrombospondin_sf"/>
</dbReference>
<dbReference type="Pfam" id="PF00094">
    <property type="entry name" value="VWD"/>
    <property type="match status" value="13"/>
</dbReference>
<keyword evidence="4" id="KW-0245">EGF-like domain</keyword>
<feature type="region of interest" description="Disordered" evidence="5">
    <location>
        <begin position="339"/>
        <end position="376"/>
    </location>
</feature>
<feature type="compositionally biased region" description="Pro residues" evidence="5">
    <location>
        <begin position="360"/>
        <end position="376"/>
    </location>
</feature>
<feature type="domain" description="VWFD" evidence="9">
    <location>
        <begin position="2086"/>
        <end position="2260"/>
    </location>
</feature>
<dbReference type="RefSeq" id="XP_038831805.1">
    <property type="nucleotide sequence ID" value="XM_038975877.1"/>
</dbReference>
<feature type="domain" description="VWFD" evidence="9">
    <location>
        <begin position="3144"/>
        <end position="3318"/>
    </location>
</feature>
<accession>A0A8U0PVP9</accession>
<feature type="compositionally biased region" description="Basic and acidic residues" evidence="5">
    <location>
        <begin position="5296"/>
        <end position="5312"/>
    </location>
</feature>
<reference evidence="11" key="1">
    <citation type="submission" date="2025-08" db="UniProtKB">
        <authorList>
            <consortium name="RefSeq"/>
        </authorList>
    </citation>
    <scope>IDENTIFICATION</scope>
    <source>
        <tissue evidence="11">White muscle</tissue>
    </source>
</reference>
<dbReference type="KEGG" id="snh:120030462"/>
<proteinExistence type="predicted"/>
<evidence type="ECO:0000259" key="7">
    <source>
        <dbReference type="PROSITE" id="PS50026"/>
    </source>
</evidence>
<dbReference type="InterPro" id="IPR001846">
    <property type="entry name" value="VWF_type-D"/>
</dbReference>
<feature type="domain" description="VWFD" evidence="9">
    <location>
        <begin position="1002"/>
        <end position="1176"/>
    </location>
</feature>
<dbReference type="InterPro" id="IPR013320">
    <property type="entry name" value="ConA-like_dom_sf"/>
</dbReference>
<feature type="domain" description="VWFD" evidence="9">
    <location>
        <begin position="5122"/>
        <end position="5299"/>
    </location>
</feature>
<dbReference type="SMART" id="SM00216">
    <property type="entry name" value="VWD"/>
    <property type="match status" value="13"/>
</dbReference>
<dbReference type="SMART" id="SM00181">
    <property type="entry name" value="EGF"/>
    <property type="match status" value="21"/>
</dbReference>
<evidence type="ECO:0000256" key="1">
    <source>
        <dbReference type="ARBA" id="ARBA00022737"/>
    </source>
</evidence>
<dbReference type="PROSITE" id="PS51233">
    <property type="entry name" value="VWFD"/>
    <property type="match status" value="13"/>
</dbReference>
<dbReference type="SMART" id="SM00832">
    <property type="entry name" value="C8"/>
    <property type="match status" value="13"/>
</dbReference>
<feature type="domain" description="VWFD" evidence="9">
    <location>
        <begin position="5507"/>
        <end position="5685"/>
    </location>
</feature>
<organism evidence="10 11">
    <name type="scientific">Salvelinus namaycush</name>
    <name type="common">Lake trout</name>
    <name type="synonym">Salmo namaycush</name>
    <dbReference type="NCBI Taxonomy" id="8040"/>
    <lineage>
        <taxon>Eukaryota</taxon>
        <taxon>Metazoa</taxon>
        <taxon>Chordata</taxon>
        <taxon>Craniata</taxon>
        <taxon>Vertebrata</taxon>
        <taxon>Euteleostomi</taxon>
        <taxon>Actinopterygii</taxon>
        <taxon>Neopterygii</taxon>
        <taxon>Teleostei</taxon>
        <taxon>Protacanthopterygii</taxon>
        <taxon>Salmoniformes</taxon>
        <taxon>Salmonidae</taxon>
        <taxon>Salmoninae</taxon>
        <taxon>Salvelinus</taxon>
    </lineage>
</organism>
<dbReference type="PANTHER" id="PTHR11339:SF374">
    <property type="entry name" value="ZONADHESIN"/>
    <property type="match status" value="1"/>
</dbReference>
<feature type="compositionally biased region" description="Low complexity" evidence="5">
    <location>
        <begin position="348"/>
        <end position="359"/>
    </location>
</feature>
<dbReference type="Proteomes" id="UP000808372">
    <property type="component" value="Chromosome 36"/>
</dbReference>
<dbReference type="GO" id="GO:0016020">
    <property type="term" value="C:membrane"/>
    <property type="evidence" value="ECO:0007669"/>
    <property type="project" value="InterPro"/>
</dbReference>
<dbReference type="Pfam" id="PF00629">
    <property type="entry name" value="MAM"/>
    <property type="match status" value="2"/>
</dbReference>
<dbReference type="SMART" id="SM00261">
    <property type="entry name" value="FU"/>
    <property type="match status" value="19"/>
</dbReference>
<dbReference type="Pfam" id="PF08742">
    <property type="entry name" value="C8"/>
    <property type="match status" value="13"/>
</dbReference>
<keyword evidence="2 4" id="KW-1015">Disulfide bond</keyword>
<dbReference type="FunFam" id="2.10.25.10:FF:000055">
    <property type="entry name" value="alpha-tectorin isoform X1"/>
    <property type="match status" value="13"/>
</dbReference>
<dbReference type="PROSITE" id="PS50060">
    <property type="entry name" value="MAM_2"/>
    <property type="match status" value="2"/>
</dbReference>
<feature type="region of interest" description="Disordered" evidence="5">
    <location>
        <begin position="5267"/>
        <end position="5312"/>
    </location>
</feature>
<feature type="domain" description="VWFD" evidence="9">
    <location>
        <begin position="6279"/>
        <end position="6456"/>
    </location>
</feature>
<dbReference type="GO" id="GO:0005615">
    <property type="term" value="C:extracellular space"/>
    <property type="evidence" value="ECO:0007669"/>
    <property type="project" value="TreeGrafter"/>
</dbReference>
<keyword evidence="6" id="KW-0812">Transmembrane</keyword>
<dbReference type="CDD" id="cd06263">
    <property type="entry name" value="MAM"/>
    <property type="match status" value="2"/>
</dbReference>
<feature type="region of interest" description="Disordered" evidence="5">
    <location>
        <begin position="5669"/>
        <end position="5692"/>
    </location>
</feature>
<feature type="compositionally biased region" description="Polar residues" evidence="5">
    <location>
        <begin position="18"/>
        <end position="27"/>
    </location>
</feature>
<dbReference type="Pfam" id="PF01826">
    <property type="entry name" value="TIL"/>
    <property type="match status" value="22"/>
</dbReference>
<dbReference type="SMART" id="SM00137">
    <property type="entry name" value="MAM"/>
    <property type="match status" value="2"/>
</dbReference>
<dbReference type="InterPro" id="IPR000742">
    <property type="entry name" value="EGF"/>
</dbReference>
<dbReference type="PROSITE" id="PS50026">
    <property type="entry name" value="EGF_3"/>
    <property type="match status" value="1"/>
</dbReference>
<evidence type="ECO:0000256" key="5">
    <source>
        <dbReference type="SAM" id="MobiDB-lite"/>
    </source>
</evidence>
<comment type="caution">
    <text evidence="4">Lacks conserved residue(s) required for the propagation of feature annotation.</text>
</comment>
<feature type="domain" description="VWFD" evidence="9">
    <location>
        <begin position="5892"/>
        <end position="6070"/>
    </location>
</feature>
<dbReference type="PROSITE" id="PS00022">
    <property type="entry name" value="EGF_1"/>
    <property type="match status" value="1"/>
</dbReference>
<feature type="domain" description="MAM" evidence="8">
    <location>
        <begin position="5"/>
        <end position="168"/>
    </location>
</feature>
<keyword evidence="10" id="KW-1185">Reference proteome</keyword>
<gene>
    <name evidence="11" type="primary">LOC120030462</name>
</gene>
<keyword evidence="6" id="KW-0472">Membrane</keyword>
<evidence type="ECO:0000313" key="11">
    <source>
        <dbReference type="RefSeq" id="XP_038831805.1"/>
    </source>
</evidence>
<dbReference type="PROSITE" id="PS01186">
    <property type="entry name" value="EGF_2"/>
    <property type="match status" value="1"/>
</dbReference>
<dbReference type="GeneID" id="120030462"/>
<feature type="domain" description="MAM" evidence="8">
    <location>
        <begin position="171"/>
        <end position="335"/>
    </location>
</feature>
<dbReference type="InterPro" id="IPR002919">
    <property type="entry name" value="TIL_dom"/>
</dbReference>
<evidence type="ECO:0000256" key="4">
    <source>
        <dbReference type="PROSITE-ProRule" id="PRU00076"/>
    </source>
</evidence>
<sequence>MAILTSCDFNQESAPYCQLQQDGNDNSDWTRHRGPTPTPGTGPPGDYPDGNGFYIYHECDNVANGQKARLLSPALSSTSTQICVQFHYYMYGSDNQNHLHVLAKRPTSEDKVWEKTGIQSPSWLGAAVTVAKPAGQTLNIVFEAQRGLSASCDSALDNIVISEGACPACLTGCDFDTTDDLCSWEARKPSNPDLFGWEQWLGQTDTDGSGPDDDFSKPGLGQYLLMDSLSRVAGEKVELWSPSTTSSSGCLDLTFHYYMYGTATTMKLNVHAVTSGGSLGSPIFSLTGNQGQGWKPAEIRYLGSDNMQFVIVGFYGETPETDIAIDAVCITACTAPPPTTPKPPTPGPTTSAPSTTTPKPSTPKPSTPKPPTTKPPVTCPPNAEYIECGPACIPSCKEPSTNCTGSCISACFCKPGFVFKGRRCVPIETCGCLEGGDYYEPGEIIFGDGCSKLCRCAGNYILDCVDNSCSPTEECRNGACYPKDTSTCIASGDPHYTTFDKKKYNFMGNCSYLMSEPCNHTSVPHYEVHADNENRFNKPTISYLKAVHVYVRGVKISILKGGTVQLNGINVNIPLTPATGVSVLKSGKHYTVAMDFGVTVRYDGNHYMDIKVIKDYKDKLCGLCGDYNGNSNDDFRKPDGSLTTNPNDFGHSWVTDPNCNKKPNTTIPGCTDDELDRYESSGYCGMLLDKNGPFAVCHPKVNPNSFFKDCLFDLCELDGAQPILCESIESYVNDCQDRGVTIGTWRNSTFCPLTCPPNSQYVPCAAPCQRTCASRPSTGCDAPCSEGCVCDPGYVLSAGKCVKENSCGCKDTNGQYYEPGEEWYVEDCKLKCYCNAPFVTCNPSDCPPMHECKVQGGELDCYPTTPTTVKPTTPIPTTPKPTTPKPTTTKPPVTCPPNAEYIECGPACIPSCKEPSTNCTGSCISACFCKPGFVFKGRRCVPIETCGCLEGGDYYEPGEIIFGDGCSKLCRCAGNYILDCVDNSCSPTEECRNGACYPKDTSTCIASGDPHYTTFDKKKYNFMGNCSYLMSEPCNHTSVPHYEVHADNENRFNKPTISYLKAVHVYVRGVKISILKGGTVQLNGINVNIPLTPATGVSVLKSGKHYTVAMDFGVTVRYDGNHYMDIKVIKDYKDKLCGLCGDYNGNSNDDFRKPDGSLTTNPNDFGHSWVTDPNCNKKPNTTIPGCTDDELDRYESSGYCGMLLDKNGPFAVCHPKVNPNSFFKDCLFDLCELDGAQPILCESIESYVNDCQDRGVTIGTWRNSTFCREYRSMLGSIPFQFQSFQKVNQILIPTLTCPPNSQYVPCAAPCQRTCASRPSTGCDAPCSEGCVCDPGYVLSAGKCVKENSCGCKDTNGQYYEPGEEWYVEDCKLKCYCNAPFVTCNPSDCPPMHECKVQGGELDCYPTTPTTVKPTTPIPTTPKPTTPKPTTTKPPVTCPPNAEYIECGPACIPSCKEPSTNCTGSCISACFCKPGFVFKGRRCVPIETCGCLEGGDYYEPGEIIFGDGCSKLCRCAGNYILDCVDNSCSPTEECRNGACYPKDTSTCIASGDPHYTTFDKKKYNFMGNCSYLMSEPCNHTSVPHYEVHADNENRFNKPTISYLKAVHVYVRGVKISILKGGTVQLNGINVNIPLTPATGVSVLKSGKHYTVAMDFGVTVRYDGNHYMDIKVIKDYKDKLCGLCGDYNGNSNDDFRKPDGSLTTNPNDFGHSWVTDPNCNKKPNTTIPGCTDDELDRYESSGYCGMLLDKNGPFAVCHPKVNPNSFFKDCLFDLCELDGAQPILCESIESYVNDCQDRGVTIGTWRNSTFCREYRSMLGSIPFQFQSFQKVNQILIPTLTCPPNSQYVPCAAPCQRTCASRPSTGCDAPCSEGCVCDPGYVLSAGKCVKENSCGCKDTNGQYYEPGEEWYVEDCKLKCYCNAPFVTCNPSDCPPMHECKVQGGELDCYPTTPTTVKPTTPIPTTPKPTTPKPTTTKPPVTCPPNAEYIECGPACIPSCKEPSTNCTGSCISACFCKPGFVFKGRRCVPIETCGCLEGGDYYEPGEIIFGDGCSKLCRCAGNYILDCVDNSCSPTEECRNGACYPKDTSTCIASGDPHYTTFDKKKYNFMGNCSYLMSEPCNHTSVPHYEVHADNENRFNKPTISYLKAVHVYVRGVKISILKGGTVQLNGINVNIPLTPATGVSVLKSGKHYTVAMDFGVTVRYDGNHYMDIKVIKDYKDKLCGLCGDYNGNSNDDFRKPDGSLTTNPNDFGHSWVTDPNCNKKPNTTIPGCTDDELDRYESSGYCGMLLDKNGPFAVCHPKVNPNSFFKDCLFDLCELDGAQPILCESIESYVNDCQDRGVTIGTWRNSTFCREYRSMLGSIPFQFQSFQKVNQILIPTLTCPPNSQYVPCAAPCQRTCASRPSTGCDAPCSEGCVCDPGYVLSAGKCVKENSCGCKDTNGQYYEPGEEWYVEDCKLKCYCNAPFVTCNPSDCPPMHECKVQGGELDCYPTTPTTVKPTTPIPTTPKPTTPKPTTTKPPVTCPPNAEYIECGPACIPSCKEPSTNCTGSCISACFCKPGFVFKGRRCVPIETCGCLEGGDYYEPGEIIFGDGCSKLCRCAGNYILDCVDNSCSPTEECRNGACYPKDTSTCIASGDPHYTTFDKKKYNFMGNCSYLMSEPCNHTSVPHYEVHADNENRFNKPTISYLKAVHVYVRGVKISILKGGTVQLNGINVNIPLTPATGVSVLKSGKHYTVAMDFGVTVRYDGNHYMDIKVIKDYKDKLCGLCGDYNGNSNDDFRKPDGSLTTNPNDFGHSWVTDPNCNKKPNTTIPGCTDDELDRYESSGYCGMLLDKNGPFAVCHPKVNPNSFFKDCLFDLCELDGAQPILCESIESYVNDCQDRGVTIGTWRNSTFCPLTCPPNSQYVPCAAPCQRTCASRPSTGCDAPCSEGCVCDPGYVLSAGKCVKENSCGCKDTNGQYYEPGEEWYVEDCKLKCYCNAPFVTCNPSDCPPMHECKVQGGELDCYPTTPTTVKPTTPIPTTPKPTTPKPTTTKPPVTCPPNAEYIECGPACIPSCKEPSTNCTGSCISACFCKPGFVFKGRRCVPIETCGCLEGGDYYEPGEIIFGDGCSKLCRCAGNYILDCVDNSCSPTEECRNGACYPKDTSTCIASGDPHYTTFDKKKYNFMGNCSYLMSEPCNHTSVPHYEVHADNENRFNKPTISYLKAVHVYVRGVKISILKGGTVQLNGINVNIPLSPATGVSVLKSGKHYTVAMDFGVTVRYDGNHYMDIKVIKDYKDKLCGLCGDYNGNSNDDFRKPDGSLTTNPNDFGHSWVTDPNCNKKPNTTIPGCTDDELDRYESSGYCGMLLDKNGPFAVCHPKVNPNSFFKDCLFDLCELDGAQPILCESIESYVNDCQDRGVTIGTWRNSTFCPLTCPPNSQYVPCAAPCQRTCASRPSTGCDAPCSEGCVCDPGYVLSAGKCVKENSCGCKRHQRTPGEEWYVEDCKLKCYCNAPFVTCNPSDCPPMHECKVQGGELDCYPTTPTTVKPTTPIPTTPKPTTPKPTTTKPPVTCPPNAEYIECGPACIPSCKEPSTNCTGSCISACFCKPGFVFKGRRCVPIETCGCLEGGDYYEPGEIIFGDGCSKLCRCAGNYILDCVDNSCSPTEECRNGACYPKDTSTCIASGDPHYTTFDKKKYNFMGNCSYLMSEPCNHTSVPHYEVHADNENRFNKPTISYLKAVHVYVRGVKISILKGGTVQLNGINVNIPLTPATGVSVLKSGKHYTVAMDFGVTVRYDGNHYMDIKVIKDYKDKLCGLCGDYNGNSNDDFRKPDGSLTTNPNDFGHSWVTDPNCNKKPNTTIPGCTDDELDRYESSGYCGMLLDKNGPFAVCHPKVNPNSFFKDCLFDLCELDGAQPILCESIESYVNDCQDRGVTIGTWRNSTFCREYRSMLGSIPFQFQSFQKVNQILIPTLTCPPNSQYVPCAAPCQRTCASRPSTGCDAPCSEGCVCDPGYVLSAGKCVKENSCGCKDTNGQYYEPGEEWYVEDCKLKCYCNAPFVTCNPSDCPPMHECKVQGGELDCYPTTPTTVKPTTPIPTTPKPTTPKPTTTKPPVTCPPNAEYIECGPACIPSCKEPSTNCTGSCISACFCKPGFVFKGRRCVPIETCGCLEGGDYYEPGEIIFGDGCSKLCRCAGNYILDCVDNSCSPTEECRNGACYPKDTSTCIASGDPHYTTFDKKKYNFMGNCSYLMSEPCNHTSVPHYEVHADNENRFNKPTISYLKAVHVYVRGVKISILKGGTVQLNGINVNIPLSPATGVSVLKSGKHYTVAMDFGVTVRYDGNHYMDIKVIKDYKDKLCGLCGDYNGNSNDDFRKPDGSLTTNPNDFGHSWVTDPNCNKKPNTTIPGCTDDELDRYESSGYCGMLLDKNGPFAVCHPKVNPNSFFKDCLFDLCELDGAQPILCESIESYVNDCQDRGVTIGTWRNSTFCPLTCPPNSQYVPCAAPCQRTCASRPSTGCDAPCSEGCVCDPGYVLSAGKCVKENSCGCKHTNGQYYEPGEEWYVEDCKLKCYCNAPFVTCNPSDCPPMHECKVQGGELDCYPTTPTTVKPTTPIPTTPKPTTPKPTTTKPPVTCPPNAEYIECGPACIPSCKEPSTNCTGSCISACFCKPGFVFKGRRCVPIETCGCLEGGDYYEPGEIIFGDGCSKLCRCAGNYILDCVDNSCSPTEECRNGACYPKDTSTCIASGDPHYTTFDKKKYNFMGNCSYLMSEPCNHTSVPHYEVHADNENRFNKPTISYLKAVHVYVRGVKISILKGGTVQLNGINVNIPLTPATGVSVLKSGKHYTVAMDFGVTVRYDGNHYMDIKVIKDYKDKLCGLCGDYNGNSNDDFRKPDGSLTTNPNDFGHSWVTDPNCNKKPNTTIPGCTDDELDRYESSGYCGMLLDKNGPFAVCHPKVNPNSFFKDCLFDLCELDGAQPILCESIESYVNDCQDRGVTIGTWRNSTFCREYRSMLGSIPFQFQSFQKVNQILIPTLTCPPNSQYMPCAAPCQRTCASRPSTGCDAPCSEGCVCDPGYVLSAGKCVKENSCGCNDTNGQYYEPGEEWYVEDCKLKCYCNAPFVTCNPSDCPPMHECKVQGGELDCYPTSSQDCVISGDPHYNTFDDRFYSFMGTCTYTLARTCKNNTGPWFSVEGKNEERGLAGVSYLKKLYVTVDGITVTLMKSRKTLVNGKRVSLPHSPSPLISLSLAGQYVTLQTPFGLKVRWDGNHYAQISVPSSYSDQMCGLCGDYDGNPNNDFTKPDGSQVTSSKDFGNSWKTEEDEDVTCKPDTNPDPHCDPSLEAEVSKPENCGKLTDTKGPFRECMALVDPSPFFQSCVYDMCRFVGQQQMLCDQLQVYTDACLSAGIKVHPWREPDFCPLACPPNSSYSMCVSSCPETCLGVSGPPGCSEVCVEGCECDLGFILSDDKCVPVKDCGCVNSSGDYHPVGDAWYLEGCKEKCVCLGGGVLQCHNTTCTPAESCGLQDGELGCYPLETGICTVQGDPHYTSFDKKVHNFMGSCSYTLTKPCNESSGLPYFTVDTQNEHRGSNKKVSYVRAVMVKVYGMTVILGKGRKIQVNGTLVTPPVTLTNGVKIYLSGKFVVLETTFGLRVRFDGNHHADVTLPSFYNGLLCGLCGNFNDQPGDDNIKPDGKPAVNTNELGESWQVPDDRPDCTHGGGEEECDPKVEAEAVKPTSCGMISDPNGIFKPCHAVVPPNIYQENCVYDQCATGGETVALCQAIESYADLCALAGVPIAWRNNTFCPLKCLPGSHYEPCGSACPSSCQNPTFNSTCNQPCVEGCVCDLGLLLSGDKCVPPSQCGCTDEDNNYRPVGDSWFTELDCSERCRCNPGNNMTCEPWQCSPAQECKVLEGELGCVSTGLGVCHVSGDPHYYTFDAVMHTFMGTCTYTLVEVCNSTKVTPFTIVAKNEEHGQPEASYVHSVTVYLPNANVTLQKSRRVLLNGHRVRTPLSIDVAGARVLSSGVYILLDTNFGLKVKFDGVHHLEITVPGEYFNKVCGMCGNFNMNTSDDNLKPDGKPAKDVIELGNSWKSEGDSDPGCSPDERPSIHPNCTTEEENQYETLCSSVVLGDKFKPCHSLLSPEAFLGNCVYDMCEYDGMQATLCDNVEAYAQACQSAGVTISWRNNTFCPLPCPPNSHYSDCSAPCPPTCSDLFPTLCHLPSTTCVEGCQCNAGFVLSDVQCVPLAKCGCVDRVGEYHDVGDSWLTDHCDGQCTCNLGGSITCSDVKCPGNSVCILDKYGELYCKPEKFDRCNIHGDPHYRTFDGLTHHFQGPYTYTLTQGHDLPNSLVDLQVRGKNVRRGGSRKFSYLDEVYVDVYGVSIRFLQKKVVLVNGERVAPPLSPRGGLTITRNSKNVQLVADFGMTVRFDGKQHGEVILPSTYRDRVRGLCGNYDGVSRNEYMKPDGTVTRNLEEFGNSWRVTDRQGAELVTSELPKMVHLHRRDVETDPETGFETAGCTDAQLADFNGIKQCGAISDPTGPFAACHAPLLPNSFQEDCLFDLCADQETASLRCDSYEVYALACQEAGVKLGNWRQQLGCVLSCVANSAYSECMTPCPASCADLAAPSECDFTACVEGCQCSPGFTMSGGICVPYSECGCTYLDRYYPLKEKFVTEDCALSCESTPSGAVCQPKGCSDTHVCTIFNLTRDCYKKSPCLNDPCLNNGACSEITVDLFSCQCLEGFEGNMCEIEKTDTSGGLDKNTIIFIAVLVPLGIIIIALICVLCYKCCRKNKENKYYCDSTDSSTQYHLHLKDSNVKYDNFGNHEKNASNNVTPM</sequence>
<dbReference type="InterPro" id="IPR003645">
    <property type="entry name" value="Fol_N"/>
</dbReference>
<dbReference type="SMART" id="SM00274">
    <property type="entry name" value="FOLN"/>
    <property type="match status" value="11"/>
</dbReference>
<dbReference type="Gene3D" id="2.60.120.200">
    <property type="match status" value="2"/>
</dbReference>
<feature type="domain" description="VWFD" evidence="9">
    <location>
        <begin position="4715"/>
        <end position="4889"/>
    </location>
</feature>
<feature type="region of interest" description="Disordered" evidence="5">
    <location>
        <begin position="18"/>
        <end position="47"/>
    </location>
</feature>
<evidence type="ECO:0000256" key="6">
    <source>
        <dbReference type="SAM" id="Phobius"/>
    </source>
</evidence>
<dbReference type="GO" id="GO:0031012">
    <property type="term" value="C:extracellular matrix"/>
    <property type="evidence" value="ECO:0007669"/>
    <property type="project" value="TreeGrafter"/>
</dbReference>
<dbReference type="InterPro" id="IPR025615">
    <property type="entry name" value="TILa_dom"/>
</dbReference>
<evidence type="ECO:0000259" key="8">
    <source>
        <dbReference type="PROSITE" id="PS50060"/>
    </source>
</evidence>
<feature type="domain" description="VWFD" evidence="9">
    <location>
        <begin position="1544"/>
        <end position="1718"/>
    </location>
</feature>
<dbReference type="SMART" id="SM00214">
    <property type="entry name" value="VWC"/>
    <property type="match status" value="20"/>
</dbReference>
<dbReference type="InterPro" id="IPR006212">
    <property type="entry name" value="Furin_repeat"/>
</dbReference>
<feature type="domain" description="VWFD" evidence="9">
    <location>
        <begin position="4199"/>
        <end position="4373"/>
    </location>
</feature>
<keyword evidence="6" id="KW-1133">Transmembrane helix</keyword>
<protein>
    <submittedName>
        <fullName evidence="11">IgGFc-binding protein-like</fullName>
    </submittedName>
</protein>
<feature type="domain" description="VWFD" evidence="9">
    <location>
        <begin position="486"/>
        <end position="660"/>
    </location>
</feature>
<dbReference type="SUPFAM" id="SSF57196">
    <property type="entry name" value="EGF/Laminin"/>
    <property type="match status" value="1"/>
</dbReference>
<keyword evidence="1" id="KW-0677">Repeat</keyword>
<evidence type="ECO:0000313" key="10">
    <source>
        <dbReference type="Proteomes" id="UP000808372"/>
    </source>
</evidence>
<feature type="compositionally biased region" description="Polar residues" evidence="5">
    <location>
        <begin position="5267"/>
        <end position="5288"/>
    </location>
</feature>